<keyword evidence="4" id="KW-1185">Reference proteome</keyword>
<reference evidence="3 4" key="1">
    <citation type="journal article" date="2014" name="PLoS ONE">
        <title>The first complete genome sequence of the class fimbriimonadia in the phylum armatimonadetes.</title>
        <authorList>
            <person name="Hu Z.Y."/>
            <person name="Wang Y.Z."/>
            <person name="Im W.T."/>
            <person name="Wang S.Y."/>
            <person name="Zhao G.P."/>
            <person name="Zheng H.J."/>
            <person name="Quan Z.X."/>
        </authorList>
    </citation>
    <scope>NUCLEOTIDE SEQUENCE [LARGE SCALE GENOMIC DNA]</scope>
    <source>
        <strain evidence="3">Gsoil 348</strain>
    </source>
</reference>
<evidence type="ECO:0000256" key="1">
    <source>
        <dbReference type="SAM" id="Coils"/>
    </source>
</evidence>
<accession>A0A068NR63</accession>
<organism evidence="3 4">
    <name type="scientific">Fimbriimonas ginsengisoli Gsoil 348</name>
    <dbReference type="NCBI Taxonomy" id="661478"/>
    <lineage>
        <taxon>Bacteria</taxon>
        <taxon>Bacillati</taxon>
        <taxon>Armatimonadota</taxon>
        <taxon>Fimbriimonadia</taxon>
        <taxon>Fimbriimonadales</taxon>
        <taxon>Fimbriimonadaceae</taxon>
        <taxon>Fimbriimonas</taxon>
    </lineage>
</organism>
<sequence>MFVNGLQGGAPKTAVEIRGLPRPANMVEGKPGPPPAKKEGIPWLAMVQGAVLGLLLGAGLTAAAWYWRSRQKQEGGIASTQTVHAAGQGFDPSKVADDAAGATTTQDQAREVAECVFKTGQDYLKIKNLGNNGKLNEIQTRLMGEPGFIDTLASALGRKQLGLVGGSGGSAANGASVSPSNLQSAMVTTPAPPATVTIANLSELTTISKAVGVVDGQAPEKSIPQRLTDLPKLVADEMVAREQLKDLPKRVVDELIDRQGKHREEVERLKTEMQNTEERATRLRNQLESNNGLLKEALENRRAMVDQLTFSSSFADEVLFNEHTRLAKRFMDKVVQAEGGHRELVQRLKTALALPAESESDLVAAVQDVYSQLSELLSALDVSQPATLQAFDAALVRIGNWKDSEAQLKALKRAVRELPGEPADLVGIGDAAVADAIRSLRESLESLEAVKRELASVGASLGVSPDESLQPGVLKSRVESIGELRDRLAQVKRQMGRLNDLYLAMDAQRDQRGLSQTVPVSILLLQLYSLLMLAQPDSTGGSPAARAALGNLSTILGLADHLARSPERATFDQAWAEGEGLSWGDAQDAPQWLRKYVADVQSVYHGRFPFNAKANSDGLVVRL</sequence>
<dbReference type="KEGG" id="fgi:OP10G_2660"/>
<evidence type="ECO:0000256" key="2">
    <source>
        <dbReference type="SAM" id="MobiDB-lite"/>
    </source>
</evidence>
<dbReference type="AlphaFoldDB" id="A0A068NR63"/>
<keyword evidence="1" id="KW-0175">Coiled coil</keyword>
<dbReference type="STRING" id="661478.OP10G_2660"/>
<gene>
    <name evidence="3" type="ORF">OP10G_2660</name>
</gene>
<proteinExistence type="predicted"/>
<feature type="coiled-coil region" evidence="1">
    <location>
        <begin position="252"/>
        <end position="300"/>
    </location>
</feature>
<protein>
    <submittedName>
        <fullName evidence="3">Uncharacterized protein</fullName>
    </submittedName>
</protein>
<dbReference type="HOGENOM" id="CLU_438536_0_0_0"/>
<evidence type="ECO:0000313" key="4">
    <source>
        <dbReference type="Proteomes" id="UP000027982"/>
    </source>
</evidence>
<dbReference type="Proteomes" id="UP000027982">
    <property type="component" value="Chromosome"/>
</dbReference>
<evidence type="ECO:0000313" key="3">
    <source>
        <dbReference type="EMBL" id="AIE86028.1"/>
    </source>
</evidence>
<dbReference type="EMBL" id="CP007139">
    <property type="protein sequence ID" value="AIE86028.1"/>
    <property type="molecule type" value="Genomic_DNA"/>
</dbReference>
<name>A0A068NR63_FIMGI</name>
<feature type="region of interest" description="Disordered" evidence="2">
    <location>
        <begin position="14"/>
        <end position="35"/>
    </location>
</feature>